<protein>
    <submittedName>
        <fullName evidence="1">Uncharacterized protein</fullName>
    </submittedName>
</protein>
<evidence type="ECO:0000313" key="1">
    <source>
        <dbReference type="EMBL" id="KAK3376910.1"/>
    </source>
</evidence>
<organism evidence="1 2">
    <name type="scientific">Lasiosphaeria ovina</name>
    <dbReference type="NCBI Taxonomy" id="92902"/>
    <lineage>
        <taxon>Eukaryota</taxon>
        <taxon>Fungi</taxon>
        <taxon>Dikarya</taxon>
        <taxon>Ascomycota</taxon>
        <taxon>Pezizomycotina</taxon>
        <taxon>Sordariomycetes</taxon>
        <taxon>Sordariomycetidae</taxon>
        <taxon>Sordariales</taxon>
        <taxon>Lasiosphaeriaceae</taxon>
        <taxon>Lasiosphaeria</taxon>
    </lineage>
</organism>
<proteinExistence type="predicted"/>
<name>A0AAE0KJB3_9PEZI</name>
<sequence length="190" mass="20436">MSGLSAREKALKLTRSHLGSIVPRWHHDGRMFTCTCTCAAGPAAAAAAVPHAKYAVSLLGPGTRVMAPGPQVDKAITASDVAVRLAAEVAMQKEEAAGRPRAWLLPEDDEDRIRADLARQLAGCGEQVGVEPGQVIRFTWGQDDSPVHSEPDLSGGDRIFMSVLFGTEDELRDMAEFREVDYHESVPVSS</sequence>
<comment type="caution">
    <text evidence="1">The sequence shown here is derived from an EMBL/GenBank/DDBJ whole genome shotgun (WGS) entry which is preliminary data.</text>
</comment>
<gene>
    <name evidence="1" type="ORF">B0T24DRAFT_592540</name>
</gene>
<accession>A0AAE0KJB3</accession>
<reference evidence="1" key="1">
    <citation type="journal article" date="2023" name="Mol. Phylogenet. Evol.">
        <title>Genome-scale phylogeny and comparative genomics of the fungal order Sordariales.</title>
        <authorList>
            <person name="Hensen N."/>
            <person name="Bonometti L."/>
            <person name="Westerberg I."/>
            <person name="Brannstrom I.O."/>
            <person name="Guillou S."/>
            <person name="Cros-Aarteil S."/>
            <person name="Calhoun S."/>
            <person name="Haridas S."/>
            <person name="Kuo A."/>
            <person name="Mondo S."/>
            <person name="Pangilinan J."/>
            <person name="Riley R."/>
            <person name="LaButti K."/>
            <person name="Andreopoulos B."/>
            <person name="Lipzen A."/>
            <person name="Chen C."/>
            <person name="Yan M."/>
            <person name="Daum C."/>
            <person name="Ng V."/>
            <person name="Clum A."/>
            <person name="Steindorff A."/>
            <person name="Ohm R.A."/>
            <person name="Martin F."/>
            <person name="Silar P."/>
            <person name="Natvig D.O."/>
            <person name="Lalanne C."/>
            <person name="Gautier V."/>
            <person name="Ament-Velasquez S.L."/>
            <person name="Kruys A."/>
            <person name="Hutchinson M.I."/>
            <person name="Powell A.J."/>
            <person name="Barry K."/>
            <person name="Miller A.N."/>
            <person name="Grigoriev I.V."/>
            <person name="Debuchy R."/>
            <person name="Gladieux P."/>
            <person name="Hiltunen Thoren M."/>
            <person name="Johannesson H."/>
        </authorList>
    </citation>
    <scope>NUCLEOTIDE SEQUENCE</scope>
    <source>
        <strain evidence="1">CBS 958.72</strain>
    </source>
</reference>
<dbReference type="Proteomes" id="UP001287356">
    <property type="component" value="Unassembled WGS sequence"/>
</dbReference>
<dbReference type="EMBL" id="JAULSN010000003">
    <property type="protein sequence ID" value="KAK3376910.1"/>
    <property type="molecule type" value="Genomic_DNA"/>
</dbReference>
<keyword evidence="2" id="KW-1185">Reference proteome</keyword>
<dbReference type="AlphaFoldDB" id="A0AAE0KJB3"/>
<evidence type="ECO:0000313" key="2">
    <source>
        <dbReference type="Proteomes" id="UP001287356"/>
    </source>
</evidence>
<reference evidence="1" key="2">
    <citation type="submission" date="2023-06" db="EMBL/GenBank/DDBJ databases">
        <authorList>
            <consortium name="Lawrence Berkeley National Laboratory"/>
            <person name="Haridas S."/>
            <person name="Hensen N."/>
            <person name="Bonometti L."/>
            <person name="Westerberg I."/>
            <person name="Brannstrom I.O."/>
            <person name="Guillou S."/>
            <person name="Cros-Aarteil S."/>
            <person name="Calhoun S."/>
            <person name="Kuo A."/>
            <person name="Mondo S."/>
            <person name="Pangilinan J."/>
            <person name="Riley R."/>
            <person name="Labutti K."/>
            <person name="Andreopoulos B."/>
            <person name="Lipzen A."/>
            <person name="Chen C."/>
            <person name="Yanf M."/>
            <person name="Daum C."/>
            <person name="Ng V."/>
            <person name="Clum A."/>
            <person name="Steindorff A."/>
            <person name="Ohm R."/>
            <person name="Martin F."/>
            <person name="Silar P."/>
            <person name="Natvig D."/>
            <person name="Lalanne C."/>
            <person name="Gautier V."/>
            <person name="Ament-Velasquez S.L."/>
            <person name="Kruys A."/>
            <person name="Hutchinson M.I."/>
            <person name="Powell A.J."/>
            <person name="Barry K."/>
            <person name="Miller A.N."/>
            <person name="Grigoriev I.V."/>
            <person name="Debuchy R."/>
            <person name="Gladieux P."/>
            <person name="Thoren M.H."/>
            <person name="Johannesson H."/>
        </authorList>
    </citation>
    <scope>NUCLEOTIDE SEQUENCE</scope>
    <source>
        <strain evidence="1">CBS 958.72</strain>
    </source>
</reference>